<protein>
    <submittedName>
        <fullName evidence="1">Uncharacterized protein</fullName>
    </submittedName>
</protein>
<dbReference type="EMBL" id="BSXG01000001">
    <property type="protein sequence ID" value="GME22090.1"/>
    <property type="molecule type" value="Genomic_DNA"/>
</dbReference>
<dbReference type="Proteomes" id="UP001165186">
    <property type="component" value="Unassembled WGS sequence"/>
</dbReference>
<evidence type="ECO:0000313" key="1">
    <source>
        <dbReference type="EMBL" id="GME22090.1"/>
    </source>
</evidence>
<evidence type="ECO:0000313" key="2">
    <source>
        <dbReference type="Proteomes" id="UP001165186"/>
    </source>
</evidence>
<name>A0ACB5RNJ6_9PEZI</name>
<proteinExistence type="predicted"/>
<reference evidence="1" key="1">
    <citation type="submission" date="2024-09" db="EMBL/GenBank/DDBJ databases">
        <title>Draft Genome Sequences of Neofusicoccum parvum.</title>
        <authorList>
            <person name="Ashida A."/>
            <person name="Camagna M."/>
            <person name="Tanaka A."/>
            <person name="Takemoto D."/>
        </authorList>
    </citation>
    <scope>NUCLEOTIDE SEQUENCE</scope>
    <source>
        <strain evidence="1">PPO83</strain>
    </source>
</reference>
<keyword evidence="2" id="KW-1185">Reference proteome</keyword>
<gene>
    <name evidence="1" type="primary">g12377</name>
    <name evidence="1" type="ORF">NpPPO83_00012377</name>
</gene>
<organism evidence="1 2">
    <name type="scientific">Neofusicoccum parvum</name>
    <dbReference type="NCBI Taxonomy" id="310453"/>
    <lineage>
        <taxon>Eukaryota</taxon>
        <taxon>Fungi</taxon>
        <taxon>Dikarya</taxon>
        <taxon>Ascomycota</taxon>
        <taxon>Pezizomycotina</taxon>
        <taxon>Dothideomycetes</taxon>
        <taxon>Dothideomycetes incertae sedis</taxon>
        <taxon>Botryosphaeriales</taxon>
        <taxon>Botryosphaeriaceae</taxon>
        <taxon>Neofusicoccum</taxon>
    </lineage>
</organism>
<comment type="caution">
    <text evidence="1">The sequence shown here is derived from an EMBL/GenBank/DDBJ whole genome shotgun (WGS) entry which is preliminary data.</text>
</comment>
<accession>A0ACB5RNJ6</accession>
<sequence length="229" mass="26270">MDDLAPSRNVSVTILRIDGSNFNEWHADIRRCFGGTDYWRVLSGESPCPNEPESLDTETVAEYNARCFDFHTWHQLSTRACDVLLNTIDPDLWALFNKSMTGREVFNIIRLRCNPEEKEKRKDAWISITWDGEDFRSFWHSWSTARDAYMNTGPHIDRAMAETSQFLAAISPAAARYEYIRTWKEVIEVAATTSSQKDPDVESLAMGLSECVKIYRKRQRSPGVESSDG</sequence>